<dbReference type="EMBL" id="JBFOLK010000001">
    <property type="protein sequence ID" value="KAL2541760.1"/>
    <property type="molecule type" value="Genomic_DNA"/>
</dbReference>
<dbReference type="InterPro" id="IPR043128">
    <property type="entry name" value="Rev_trsase/Diguanyl_cyclase"/>
</dbReference>
<dbReference type="Pfam" id="PF00078">
    <property type="entry name" value="RVT_1"/>
    <property type="match status" value="1"/>
</dbReference>
<dbReference type="CDD" id="cd01647">
    <property type="entry name" value="RT_LTR"/>
    <property type="match status" value="1"/>
</dbReference>
<gene>
    <name evidence="2" type="ORF">Adt_02738</name>
</gene>
<dbReference type="InterPro" id="IPR043502">
    <property type="entry name" value="DNA/RNA_pol_sf"/>
</dbReference>
<feature type="domain" description="Reverse transcriptase" evidence="1">
    <location>
        <begin position="1"/>
        <end position="80"/>
    </location>
</feature>
<name>A0ABD1VZU9_9LAMI</name>
<dbReference type="FunFam" id="3.30.70.270:FF:000003">
    <property type="entry name" value="Transposon Ty3-G Gag-Pol polyprotein"/>
    <property type="match status" value="1"/>
</dbReference>
<evidence type="ECO:0000313" key="2">
    <source>
        <dbReference type="EMBL" id="KAL2541760.1"/>
    </source>
</evidence>
<dbReference type="InterPro" id="IPR000477">
    <property type="entry name" value="RT_dom"/>
</dbReference>
<dbReference type="PANTHER" id="PTHR24559">
    <property type="entry name" value="TRANSPOSON TY3-I GAG-POL POLYPROTEIN"/>
    <property type="match status" value="1"/>
</dbReference>
<dbReference type="Gene3D" id="3.30.70.270">
    <property type="match status" value="1"/>
</dbReference>
<accession>A0ABD1VZU9</accession>
<dbReference type="AlphaFoldDB" id="A0ABD1VZU9"/>
<evidence type="ECO:0000313" key="3">
    <source>
        <dbReference type="Proteomes" id="UP001604336"/>
    </source>
</evidence>
<dbReference type="InterPro" id="IPR053134">
    <property type="entry name" value="RNA-dir_DNA_polymerase"/>
</dbReference>
<comment type="caution">
    <text evidence="2">The sequence shown here is derived from an EMBL/GenBank/DDBJ whole genome shotgun (WGS) entry which is preliminary data.</text>
</comment>
<evidence type="ECO:0000259" key="1">
    <source>
        <dbReference type="Pfam" id="PF00078"/>
    </source>
</evidence>
<dbReference type="Proteomes" id="UP001604336">
    <property type="component" value="Unassembled WGS sequence"/>
</dbReference>
<proteinExistence type="predicted"/>
<sequence length="145" mass="16690">MPFGVTNALATFCTMMNQVLHRFLDDFVVVYLDDIIIYSETLEEHVQHVRKFLLRKNELYAKLSKCSFTQTSISFLSHIIEQGKFAWIVKMLRLSNIGNHQGTYMMDQCYYNYKGLNTGTSGEGPWNTLFGQPHQARKNLTVLAG</sequence>
<dbReference type="PANTHER" id="PTHR24559:SF436">
    <property type="entry name" value="RNA-DIRECTED DNA POLYMERASE HOMOLOG"/>
    <property type="match status" value="1"/>
</dbReference>
<protein>
    <submittedName>
        <fullName evidence="2">RNA-directed DNA polymerase-like protein</fullName>
    </submittedName>
</protein>
<dbReference type="SUPFAM" id="SSF56672">
    <property type="entry name" value="DNA/RNA polymerases"/>
    <property type="match status" value="1"/>
</dbReference>
<reference evidence="3" key="1">
    <citation type="submission" date="2024-07" db="EMBL/GenBank/DDBJ databases">
        <title>Two chromosome-level genome assemblies of Korean endemic species Abeliophyllum distichum and Forsythia ovata (Oleaceae).</title>
        <authorList>
            <person name="Jang H."/>
        </authorList>
    </citation>
    <scope>NUCLEOTIDE SEQUENCE [LARGE SCALE GENOMIC DNA]</scope>
</reference>
<organism evidence="2 3">
    <name type="scientific">Abeliophyllum distichum</name>
    <dbReference type="NCBI Taxonomy" id="126358"/>
    <lineage>
        <taxon>Eukaryota</taxon>
        <taxon>Viridiplantae</taxon>
        <taxon>Streptophyta</taxon>
        <taxon>Embryophyta</taxon>
        <taxon>Tracheophyta</taxon>
        <taxon>Spermatophyta</taxon>
        <taxon>Magnoliopsida</taxon>
        <taxon>eudicotyledons</taxon>
        <taxon>Gunneridae</taxon>
        <taxon>Pentapetalae</taxon>
        <taxon>asterids</taxon>
        <taxon>lamiids</taxon>
        <taxon>Lamiales</taxon>
        <taxon>Oleaceae</taxon>
        <taxon>Forsythieae</taxon>
        <taxon>Abeliophyllum</taxon>
    </lineage>
</organism>
<keyword evidence="3" id="KW-1185">Reference proteome</keyword>